<dbReference type="Proteomes" id="UP000257109">
    <property type="component" value="Unassembled WGS sequence"/>
</dbReference>
<evidence type="ECO:0000313" key="1">
    <source>
        <dbReference type="EMBL" id="RDX88148.1"/>
    </source>
</evidence>
<accession>A0A371GC62</accession>
<dbReference type="AlphaFoldDB" id="A0A371GC62"/>
<proteinExistence type="predicted"/>
<dbReference type="InterPro" id="IPR053134">
    <property type="entry name" value="RNA-dir_DNA_polymerase"/>
</dbReference>
<protein>
    <recommendedName>
        <fullName evidence="3">Reverse transcriptase/retrotransposon-derived protein RNase H-like domain-containing protein</fullName>
    </recommendedName>
</protein>
<feature type="non-terminal residue" evidence="1">
    <location>
        <position position="1"/>
    </location>
</feature>
<dbReference type="PANTHER" id="PTHR24559">
    <property type="entry name" value="TRANSPOSON TY3-I GAG-POL POLYPROTEIN"/>
    <property type="match status" value="1"/>
</dbReference>
<gene>
    <name evidence="1" type="ORF">CR513_30289</name>
</gene>
<keyword evidence="2" id="KW-1185">Reference proteome</keyword>
<dbReference type="EMBL" id="QJKJ01006037">
    <property type="protein sequence ID" value="RDX88148.1"/>
    <property type="molecule type" value="Genomic_DNA"/>
</dbReference>
<sequence length="157" mass="18125">MSYTKLLPFLLQDSLAIPCLMKPLESPYSSGYIIMQKVIIMRGVGQPMRKSVEDMKTPLKAIFEEMGKLVEQEAKSYQDMSSLDASIVEHKLPLKPKWSPIKQKLRWKKLELSLKIREEVKKQFDVGFIMVSKYPQWVATIVLVSKKDGKVQICVDY</sequence>
<dbReference type="PANTHER" id="PTHR24559:SF457">
    <property type="entry name" value="RNA-DIRECTED DNA POLYMERASE HOMOLOG"/>
    <property type="match status" value="1"/>
</dbReference>
<dbReference type="OrthoDB" id="1741399at2759"/>
<name>A0A371GC62_MUCPR</name>
<evidence type="ECO:0008006" key="3">
    <source>
        <dbReference type="Google" id="ProtNLM"/>
    </source>
</evidence>
<dbReference type="Gene3D" id="3.10.10.10">
    <property type="entry name" value="HIV Type 1 Reverse Transcriptase, subunit A, domain 1"/>
    <property type="match status" value="1"/>
</dbReference>
<organism evidence="1 2">
    <name type="scientific">Mucuna pruriens</name>
    <name type="common">Velvet bean</name>
    <name type="synonym">Dolichos pruriens</name>
    <dbReference type="NCBI Taxonomy" id="157652"/>
    <lineage>
        <taxon>Eukaryota</taxon>
        <taxon>Viridiplantae</taxon>
        <taxon>Streptophyta</taxon>
        <taxon>Embryophyta</taxon>
        <taxon>Tracheophyta</taxon>
        <taxon>Spermatophyta</taxon>
        <taxon>Magnoliopsida</taxon>
        <taxon>eudicotyledons</taxon>
        <taxon>Gunneridae</taxon>
        <taxon>Pentapetalae</taxon>
        <taxon>rosids</taxon>
        <taxon>fabids</taxon>
        <taxon>Fabales</taxon>
        <taxon>Fabaceae</taxon>
        <taxon>Papilionoideae</taxon>
        <taxon>50 kb inversion clade</taxon>
        <taxon>NPAAA clade</taxon>
        <taxon>indigoferoid/millettioid clade</taxon>
        <taxon>Phaseoleae</taxon>
        <taxon>Mucuna</taxon>
    </lineage>
</organism>
<dbReference type="SUPFAM" id="SSF56672">
    <property type="entry name" value="DNA/RNA polymerases"/>
    <property type="match status" value="1"/>
</dbReference>
<reference evidence="1" key="1">
    <citation type="submission" date="2018-05" db="EMBL/GenBank/DDBJ databases">
        <title>Draft genome of Mucuna pruriens seed.</title>
        <authorList>
            <person name="Nnadi N.E."/>
            <person name="Vos R."/>
            <person name="Hasami M.H."/>
            <person name="Devisetty U.K."/>
            <person name="Aguiy J.C."/>
        </authorList>
    </citation>
    <scope>NUCLEOTIDE SEQUENCE [LARGE SCALE GENOMIC DNA]</scope>
    <source>
        <strain evidence="1">JCA_2017</strain>
    </source>
</reference>
<evidence type="ECO:0000313" key="2">
    <source>
        <dbReference type="Proteomes" id="UP000257109"/>
    </source>
</evidence>
<dbReference type="InterPro" id="IPR043502">
    <property type="entry name" value="DNA/RNA_pol_sf"/>
</dbReference>
<comment type="caution">
    <text evidence="1">The sequence shown here is derived from an EMBL/GenBank/DDBJ whole genome shotgun (WGS) entry which is preliminary data.</text>
</comment>